<dbReference type="Proteomes" id="UP000820818">
    <property type="component" value="Linkage Group LG1"/>
</dbReference>
<sequence length="56" mass="6676">MNFPDKYGATLHQNILFLIMCGSEILKLKMFCLVHHRRITALALATEIWRENQWRC</sequence>
<reference evidence="1 2" key="1">
    <citation type="submission" date="2022-05" db="EMBL/GenBank/DDBJ databases">
        <title>A multi-omics perspective on studying reproductive biology in Daphnia sinensis.</title>
        <authorList>
            <person name="Jia J."/>
        </authorList>
    </citation>
    <scope>NUCLEOTIDE SEQUENCE [LARGE SCALE GENOMIC DNA]</scope>
    <source>
        <strain evidence="1 2">WSL</strain>
    </source>
</reference>
<name>A0AAD5LUW6_9CRUS</name>
<organism evidence="1 2">
    <name type="scientific">Daphnia sinensis</name>
    <dbReference type="NCBI Taxonomy" id="1820382"/>
    <lineage>
        <taxon>Eukaryota</taxon>
        <taxon>Metazoa</taxon>
        <taxon>Ecdysozoa</taxon>
        <taxon>Arthropoda</taxon>
        <taxon>Crustacea</taxon>
        <taxon>Branchiopoda</taxon>
        <taxon>Diplostraca</taxon>
        <taxon>Cladocera</taxon>
        <taxon>Anomopoda</taxon>
        <taxon>Daphniidae</taxon>
        <taxon>Daphnia</taxon>
        <taxon>Daphnia similis group</taxon>
    </lineage>
</organism>
<accession>A0AAD5LUW6</accession>
<gene>
    <name evidence="1" type="ORF">GHT06_008222</name>
</gene>
<evidence type="ECO:0000313" key="2">
    <source>
        <dbReference type="Proteomes" id="UP000820818"/>
    </source>
</evidence>
<proteinExistence type="predicted"/>
<dbReference type="EMBL" id="WJBH02000001">
    <property type="protein sequence ID" value="KAI9564483.1"/>
    <property type="molecule type" value="Genomic_DNA"/>
</dbReference>
<evidence type="ECO:0000313" key="1">
    <source>
        <dbReference type="EMBL" id="KAI9564483.1"/>
    </source>
</evidence>
<dbReference type="AlphaFoldDB" id="A0AAD5LUW6"/>
<keyword evidence="2" id="KW-1185">Reference proteome</keyword>
<comment type="caution">
    <text evidence="1">The sequence shown here is derived from an EMBL/GenBank/DDBJ whole genome shotgun (WGS) entry which is preliminary data.</text>
</comment>
<protein>
    <submittedName>
        <fullName evidence="1">Uncharacterized protein</fullName>
    </submittedName>
</protein>